<dbReference type="PATRIC" id="fig|129848.4.peg.1464"/>
<feature type="transmembrane region" description="Helical" evidence="1">
    <location>
        <begin position="12"/>
        <end position="31"/>
    </location>
</feature>
<proteinExistence type="predicted"/>
<organism evidence="2 3">
    <name type="scientific">Methanobacterium congolense</name>
    <dbReference type="NCBI Taxonomy" id="118062"/>
    <lineage>
        <taxon>Archaea</taxon>
        <taxon>Methanobacteriati</taxon>
        <taxon>Methanobacteriota</taxon>
        <taxon>Methanomada group</taxon>
        <taxon>Methanobacteria</taxon>
        <taxon>Methanobacteriales</taxon>
        <taxon>Methanobacteriaceae</taxon>
        <taxon>Methanobacterium</taxon>
    </lineage>
</organism>
<gene>
    <name evidence="2" type="ORF">MCBB_1437</name>
</gene>
<evidence type="ECO:0000313" key="3">
    <source>
        <dbReference type="Proteomes" id="UP000094707"/>
    </source>
</evidence>
<dbReference type="KEGG" id="mcub:MCBB_1437"/>
<keyword evidence="1" id="KW-0812">Transmembrane</keyword>
<keyword evidence="1" id="KW-0472">Membrane</keyword>
<evidence type="ECO:0008006" key="4">
    <source>
        <dbReference type="Google" id="ProtNLM"/>
    </source>
</evidence>
<keyword evidence="3" id="KW-1185">Reference proteome</keyword>
<dbReference type="AlphaFoldDB" id="A0A1D3L363"/>
<dbReference type="OrthoDB" id="64172at2157"/>
<dbReference type="InterPro" id="IPR043941">
    <property type="entry name" value="EMC6-arch"/>
</dbReference>
<dbReference type="Proteomes" id="UP000094707">
    <property type="component" value="Chromosome I"/>
</dbReference>
<name>A0A1D3L363_9EURY</name>
<accession>A0A1D3L363</accession>
<keyword evidence="1" id="KW-1133">Transmembrane helix</keyword>
<protein>
    <recommendedName>
        <fullName evidence="4">DUF5379 family protein</fullName>
    </recommendedName>
</protein>
<dbReference type="EMBL" id="LT607756">
    <property type="protein sequence ID" value="SCG85993.1"/>
    <property type="molecule type" value="Genomic_DNA"/>
</dbReference>
<reference evidence="2 3" key="1">
    <citation type="submission" date="2016-08" db="EMBL/GenBank/DDBJ databases">
        <authorList>
            <person name="Seilhamer J.J."/>
        </authorList>
    </citation>
    <scope>NUCLEOTIDE SEQUENCE [LARGE SCALE GENOMIC DNA]</scope>
    <source>
        <strain evidence="2">Buetzberg</strain>
    </source>
</reference>
<evidence type="ECO:0000256" key="1">
    <source>
        <dbReference type="SAM" id="Phobius"/>
    </source>
</evidence>
<evidence type="ECO:0000313" key="2">
    <source>
        <dbReference type="EMBL" id="SCG85993.1"/>
    </source>
</evidence>
<feature type="transmembrane region" description="Helical" evidence="1">
    <location>
        <begin position="38"/>
        <end position="55"/>
    </location>
</feature>
<feature type="transmembrane region" description="Helical" evidence="1">
    <location>
        <begin position="70"/>
        <end position="92"/>
    </location>
</feature>
<sequence>MDVDAKVTAVHAVAAIIAGYASYALSSGLIGALGKNEVLAVLIGLIILYISGNISERLFGKEEVGGFKGWLWSGIVPFFFLWMLVWVVFYNFSIM</sequence>
<dbReference type="Pfam" id="PF19094">
    <property type="entry name" value="EMC6_arch"/>
    <property type="match status" value="1"/>
</dbReference>